<dbReference type="EMBL" id="AP025739">
    <property type="protein sequence ID" value="BDI28732.1"/>
    <property type="molecule type" value="Genomic_DNA"/>
</dbReference>
<dbReference type="KEGG" id="ccot:CCAX7_007830"/>
<keyword evidence="7" id="KW-1185">Reference proteome</keyword>
<evidence type="ECO:0000259" key="5">
    <source>
        <dbReference type="Pfam" id="PF04932"/>
    </source>
</evidence>
<evidence type="ECO:0000256" key="3">
    <source>
        <dbReference type="ARBA" id="ARBA00022989"/>
    </source>
</evidence>
<dbReference type="OrthoDB" id="141174at2"/>
<evidence type="ECO:0000313" key="7">
    <source>
        <dbReference type="Proteomes" id="UP000287394"/>
    </source>
</evidence>
<name>A0A402D1R6_9BACT</name>
<evidence type="ECO:0000313" key="6">
    <source>
        <dbReference type="EMBL" id="BDI28732.1"/>
    </source>
</evidence>
<keyword evidence="2" id="KW-0812">Transmembrane</keyword>
<feature type="domain" description="O-antigen ligase-related" evidence="5">
    <location>
        <begin position="288"/>
        <end position="436"/>
    </location>
</feature>
<reference evidence="6 7" key="1">
    <citation type="journal article" date="2019" name="Int. J. Syst. Evol. Microbiol.">
        <title>Capsulimonas corticalis gen. nov., sp. nov., an aerobic capsulated bacterium, of a novel bacterial order, Capsulimonadales ord. nov., of the class Armatimonadia of the phylum Armatimonadetes.</title>
        <authorList>
            <person name="Li J."/>
            <person name="Kudo C."/>
            <person name="Tonouchi A."/>
        </authorList>
    </citation>
    <scope>NUCLEOTIDE SEQUENCE [LARGE SCALE GENOMIC DNA]</scope>
    <source>
        <strain evidence="6 7">AX-7</strain>
    </source>
</reference>
<dbReference type="Proteomes" id="UP000287394">
    <property type="component" value="Chromosome"/>
</dbReference>
<evidence type="ECO:0000256" key="1">
    <source>
        <dbReference type="ARBA" id="ARBA00004141"/>
    </source>
</evidence>
<dbReference type="Pfam" id="PF04932">
    <property type="entry name" value="Wzy_C"/>
    <property type="match status" value="1"/>
</dbReference>
<dbReference type="InterPro" id="IPR007016">
    <property type="entry name" value="O-antigen_ligase-rel_domated"/>
</dbReference>
<sequence>MIQTPKVSFHDAPTADEYLAANKRRMRRLLLGAALLALAVGGSYVGVSLGNPALPLVLLVAIVTPVLLWRYPALATYTVFLIVCTSELQPITPKDSFTDKLMFFMNINTIVQVYAHANFKALPISLMELFLLVAGVISMIRAVFTRSTKLEAGKLFLPIVIYIGFVTLGWAHGVGTGGDFKISLQEVRSQFYFLVAYLLAVNVITDMRRVTKLQWIMVLCIGLKGILYTFRRYVTMAGLPLPDQGVGSHEEAFFFDCFEALLLVLTVAGIQPKMRTVMWILLPTVILGNLACNRRAATAAIAIAVILVIAAAYQALPERRKMAGIVAVALAIGFSIYYPAFKDSSSLIGQPARAIKSQFAPDARDASSNNYRDAENADILATVKLEPVLGYGYGKRMLHAVPIADISKSYEWWDILPHNNVLWVWMRVGTLGFIAFWAMIAAIIFQACAVMRIDKSDNSVKAVGMISLLFTGMLLVFGLLDLQLSNFRDMLLTGFWTGVATAVLRMQQRPSASAPPEALSQ</sequence>
<dbReference type="GO" id="GO:0016020">
    <property type="term" value="C:membrane"/>
    <property type="evidence" value="ECO:0007669"/>
    <property type="project" value="UniProtKB-SubCell"/>
</dbReference>
<evidence type="ECO:0000256" key="2">
    <source>
        <dbReference type="ARBA" id="ARBA00022692"/>
    </source>
</evidence>
<gene>
    <name evidence="6" type="ORF">CCAX7_007830</name>
</gene>
<proteinExistence type="predicted"/>
<evidence type="ECO:0000256" key="4">
    <source>
        <dbReference type="ARBA" id="ARBA00023136"/>
    </source>
</evidence>
<keyword evidence="4" id="KW-0472">Membrane</keyword>
<dbReference type="AlphaFoldDB" id="A0A402D1R6"/>
<dbReference type="RefSeq" id="WP_119323484.1">
    <property type="nucleotide sequence ID" value="NZ_AP025739.1"/>
</dbReference>
<accession>A0A402D1R6</accession>
<organism evidence="6 7">
    <name type="scientific">Capsulimonas corticalis</name>
    <dbReference type="NCBI Taxonomy" id="2219043"/>
    <lineage>
        <taxon>Bacteria</taxon>
        <taxon>Bacillati</taxon>
        <taxon>Armatimonadota</taxon>
        <taxon>Armatimonadia</taxon>
        <taxon>Capsulimonadales</taxon>
        <taxon>Capsulimonadaceae</taxon>
        <taxon>Capsulimonas</taxon>
    </lineage>
</organism>
<protein>
    <recommendedName>
        <fullName evidence="5">O-antigen ligase-related domain-containing protein</fullName>
    </recommendedName>
</protein>
<comment type="subcellular location">
    <subcellularLocation>
        <location evidence="1">Membrane</location>
        <topology evidence="1">Multi-pass membrane protein</topology>
    </subcellularLocation>
</comment>
<keyword evidence="3" id="KW-1133">Transmembrane helix</keyword>